<dbReference type="Pfam" id="PF05635">
    <property type="entry name" value="23S_rRNA_IVP"/>
    <property type="match status" value="1"/>
</dbReference>
<dbReference type="NCBIfam" id="TIGR02436">
    <property type="entry name" value="four helix bundle protein"/>
    <property type="match status" value="1"/>
</dbReference>
<comment type="caution">
    <text evidence="1">The sequence shown here is derived from an EMBL/GenBank/DDBJ whole genome shotgun (WGS) entry which is preliminary data.</text>
</comment>
<dbReference type="CDD" id="cd16377">
    <property type="entry name" value="23S_rRNA_IVP_like"/>
    <property type="match status" value="1"/>
</dbReference>
<reference evidence="1 2" key="1">
    <citation type="journal article" date="2019" name="Nat. Microbiol.">
        <title>Mediterranean grassland soil C-N compound turnover is dependent on rainfall and depth, and is mediated by genomically divergent microorganisms.</title>
        <authorList>
            <person name="Diamond S."/>
            <person name="Andeer P.F."/>
            <person name="Li Z."/>
            <person name="Crits-Christoph A."/>
            <person name="Burstein D."/>
            <person name="Anantharaman K."/>
            <person name="Lane K.R."/>
            <person name="Thomas B.C."/>
            <person name="Pan C."/>
            <person name="Northen T.R."/>
            <person name="Banfield J.F."/>
        </authorList>
    </citation>
    <scope>NUCLEOTIDE SEQUENCE [LARGE SCALE GENOMIC DNA]</scope>
    <source>
        <strain evidence="1">NP_4</strain>
    </source>
</reference>
<evidence type="ECO:0000313" key="2">
    <source>
        <dbReference type="Proteomes" id="UP000319353"/>
    </source>
</evidence>
<dbReference type="EMBL" id="VBAL01000083">
    <property type="protein sequence ID" value="TMJ02313.1"/>
    <property type="molecule type" value="Genomic_DNA"/>
</dbReference>
<gene>
    <name evidence="1" type="ORF">E6H01_06890</name>
</gene>
<name>A0A537L2V2_9BACT</name>
<dbReference type="Gene3D" id="1.20.1440.60">
    <property type="entry name" value="23S rRNA-intervening sequence"/>
    <property type="match status" value="1"/>
</dbReference>
<dbReference type="InterPro" id="IPR012657">
    <property type="entry name" value="23S_rRNA-intervening_sequence"/>
</dbReference>
<dbReference type="SUPFAM" id="SSF158446">
    <property type="entry name" value="IVS-encoded protein-like"/>
    <property type="match status" value="1"/>
</dbReference>
<proteinExistence type="predicted"/>
<dbReference type="PANTHER" id="PTHR38471:SF2">
    <property type="entry name" value="FOUR HELIX BUNDLE PROTEIN"/>
    <property type="match status" value="1"/>
</dbReference>
<dbReference type="InterPro" id="IPR036583">
    <property type="entry name" value="23S_rRNA_IVS_sf"/>
</dbReference>
<dbReference type="AlphaFoldDB" id="A0A537L2V2"/>
<dbReference type="Proteomes" id="UP000319353">
    <property type="component" value="Unassembled WGS sequence"/>
</dbReference>
<evidence type="ECO:0000313" key="1">
    <source>
        <dbReference type="EMBL" id="TMJ02313.1"/>
    </source>
</evidence>
<protein>
    <submittedName>
        <fullName evidence="1">Four helix bundle protein</fullName>
    </submittedName>
</protein>
<accession>A0A537L2V2</accession>
<sequence length="132" mass="15160">MTFKRFEDIQAWQTARDLVRAVYKASAEEGFRRDFGLRDQIRRAAVSVMANIAEGFFHRSDKEFARFLFTAKASAGEVQSHLYVALDQRYLNEGHFKRLYVHAQVCSKQLAGLISFLLGAKVKEDGRLLSRN</sequence>
<dbReference type="PANTHER" id="PTHR38471">
    <property type="entry name" value="FOUR HELIX BUNDLE PROTEIN"/>
    <property type="match status" value="1"/>
</dbReference>
<organism evidence="1 2">
    <name type="scientific">Candidatus Segetimicrobium genomatis</name>
    <dbReference type="NCBI Taxonomy" id="2569760"/>
    <lineage>
        <taxon>Bacteria</taxon>
        <taxon>Bacillati</taxon>
        <taxon>Candidatus Sysuimicrobiota</taxon>
        <taxon>Candidatus Sysuimicrobiia</taxon>
        <taxon>Candidatus Sysuimicrobiales</taxon>
        <taxon>Candidatus Segetimicrobiaceae</taxon>
        <taxon>Candidatus Segetimicrobium</taxon>
    </lineage>
</organism>